<keyword evidence="2" id="KW-0001">2Fe-2S</keyword>
<dbReference type="RefSeq" id="WP_259312259.1">
    <property type="nucleotide sequence ID" value="NZ_CP087164.1"/>
</dbReference>
<feature type="domain" description="Rieske" evidence="7">
    <location>
        <begin position="50"/>
        <end position="148"/>
    </location>
</feature>
<dbReference type="InterPro" id="IPR001663">
    <property type="entry name" value="Rng_hydr_dOase-A"/>
</dbReference>
<evidence type="ECO:0000256" key="6">
    <source>
        <dbReference type="ARBA" id="ARBA00023014"/>
    </source>
</evidence>
<dbReference type="InterPro" id="IPR015879">
    <property type="entry name" value="Ring_hydroxy_dOase_asu_C_dom"/>
</dbReference>
<keyword evidence="9" id="KW-1185">Reference proteome</keyword>
<dbReference type="PANTHER" id="PTHR43756">
    <property type="entry name" value="CHOLINE MONOOXYGENASE, CHLOROPLASTIC"/>
    <property type="match status" value="1"/>
</dbReference>
<dbReference type="Pfam" id="PF00355">
    <property type="entry name" value="Rieske"/>
    <property type="match status" value="1"/>
</dbReference>
<evidence type="ECO:0000313" key="8">
    <source>
        <dbReference type="EMBL" id="UGS38229.1"/>
    </source>
</evidence>
<dbReference type="PRINTS" id="PR00090">
    <property type="entry name" value="RNGDIOXGNASE"/>
</dbReference>
<protein>
    <submittedName>
        <fullName evidence="8">Biphenyl 2,3-dioxygenase subunit alpha</fullName>
        <ecNumber evidence="8">1.14.12.18</ecNumber>
    </submittedName>
</protein>
<dbReference type="Gene3D" id="3.90.380.10">
    <property type="entry name" value="Naphthalene 1,2-dioxygenase Alpha Subunit, Chain A, domain 1"/>
    <property type="match status" value="1"/>
</dbReference>
<evidence type="ECO:0000256" key="5">
    <source>
        <dbReference type="ARBA" id="ARBA00023004"/>
    </source>
</evidence>
<keyword evidence="5" id="KW-0408">Iron</keyword>
<evidence type="ECO:0000256" key="2">
    <source>
        <dbReference type="ARBA" id="ARBA00022714"/>
    </source>
</evidence>
<evidence type="ECO:0000259" key="7">
    <source>
        <dbReference type="PROSITE" id="PS51296"/>
    </source>
</evidence>
<evidence type="ECO:0000256" key="4">
    <source>
        <dbReference type="ARBA" id="ARBA00023002"/>
    </source>
</evidence>
<dbReference type="GO" id="GO:0051537">
    <property type="term" value="F:2 iron, 2 sulfur cluster binding"/>
    <property type="evidence" value="ECO:0007669"/>
    <property type="project" value="UniProtKB-KW"/>
</dbReference>
<dbReference type="KEGG" id="sbae:DSM104329_04653"/>
<accession>A0A9E6Y180</accession>
<dbReference type="Proteomes" id="UP001162834">
    <property type="component" value="Chromosome"/>
</dbReference>
<evidence type="ECO:0000256" key="3">
    <source>
        <dbReference type="ARBA" id="ARBA00022723"/>
    </source>
</evidence>
<dbReference type="AlphaFoldDB" id="A0A9E6Y180"/>
<keyword evidence="4 8" id="KW-0560">Oxidoreductase</keyword>
<dbReference type="InterPro" id="IPR036922">
    <property type="entry name" value="Rieske_2Fe-2S_sf"/>
</dbReference>
<name>A0A9E6Y180_9ACTN</name>
<evidence type="ECO:0000313" key="9">
    <source>
        <dbReference type="Proteomes" id="UP001162834"/>
    </source>
</evidence>
<dbReference type="GO" id="GO:0005506">
    <property type="term" value="F:iron ion binding"/>
    <property type="evidence" value="ECO:0007669"/>
    <property type="project" value="InterPro"/>
</dbReference>
<dbReference type="InterPro" id="IPR017941">
    <property type="entry name" value="Rieske_2Fe-2S"/>
</dbReference>
<gene>
    <name evidence="8" type="primary">bphA1_2</name>
    <name evidence="8" type="ORF">DSM104329_04653</name>
</gene>
<dbReference type="Pfam" id="PF00848">
    <property type="entry name" value="Ring_hydroxyl_A"/>
    <property type="match status" value="1"/>
</dbReference>
<dbReference type="SUPFAM" id="SSF50022">
    <property type="entry name" value="ISP domain"/>
    <property type="match status" value="1"/>
</dbReference>
<evidence type="ECO:0000256" key="1">
    <source>
        <dbReference type="ARBA" id="ARBA00008751"/>
    </source>
</evidence>
<dbReference type="SUPFAM" id="SSF55961">
    <property type="entry name" value="Bet v1-like"/>
    <property type="match status" value="1"/>
</dbReference>
<keyword evidence="3" id="KW-0479">Metal-binding</keyword>
<sequence>MLSNDQNAAGATARLDEAIQLLDSGYVPSWIYRDEQVFELEKQHLFRRNWVFLAHETELEEPGDFVVRAIVDDSILMVRGGDGEVRGFLNQCRHRGSRLCQAEKGKARNFTCIYHAWSYNREGRLVGVPYDKTIYQGLDRDELGLAPVRVEACEGFLFGCMDAAAPSLEEYLGDFRFYLELVTRRSRTGMEVVGVPQRWIVEADWKIAAENLVGDAYHTPFSHKSTFDVGLLPFSSADARPGGSKTGLHIQAGPADVAMIYRSPGTFMGYPPEMVQTLHERIDDRQRALLDDGTGTGDGVFLNRFHVFPNFSCLNVGGILDDALHPYCSVRLWQPRAAGVMEIYSWLLVERDAPAAFKEASRRAYIVSFGPSGMLEQDDMENWRTISRTAEGAESREVAQYARMGAESGVEPIADWRGTGTAYPTQFFDLPTVTFLRRWAEQLRAGVAS</sequence>
<keyword evidence="6" id="KW-0411">Iron-sulfur</keyword>
<reference evidence="8" key="1">
    <citation type="journal article" date="2022" name="Int. J. Syst. Evol. Microbiol.">
        <title>Pseudomonas aegrilactucae sp. nov. and Pseudomonas morbosilactucae sp. nov., pathogens causing bacterial rot of lettuce in Japan.</title>
        <authorList>
            <person name="Sawada H."/>
            <person name="Fujikawa T."/>
            <person name="Satou M."/>
        </authorList>
    </citation>
    <scope>NUCLEOTIDE SEQUENCE</scope>
    <source>
        <strain evidence="8">0166_1</strain>
    </source>
</reference>
<proteinExistence type="inferred from homology"/>
<dbReference type="EMBL" id="CP087164">
    <property type="protein sequence ID" value="UGS38229.1"/>
    <property type="molecule type" value="Genomic_DNA"/>
</dbReference>
<comment type="similarity">
    <text evidence="1">Belongs to the bacterial ring-hydroxylating dioxygenase alpha subunit family.</text>
</comment>
<dbReference type="EC" id="1.14.12.18" evidence="8"/>
<dbReference type="GO" id="GO:0018687">
    <property type="term" value="F:biphenyl 2,3-dioxygenase activity"/>
    <property type="evidence" value="ECO:0007669"/>
    <property type="project" value="UniProtKB-EC"/>
</dbReference>
<dbReference type="PANTHER" id="PTHR43756:SF1">
    <property type="entry name" value="3-PHENYLPROPIONATE_CINNAMIC ACID DIOXYGENASE SUBUNIT ALPHA"/>
    <property type="match status" value="1"/>
</dbReference>
<dbReference type="Gene3D" id="2.102.10.10">
    <property type="entry name" value="Rieske [2Fe-2S] iron-sulphur domain"/>
    <property type="match status" value="1"/>
</dbReference>
<dbReference type="GO" id="GO:0004497">
    <property type="term" value="F:monooxygenase activity"/>
    <property type="evidence" value="ECO:0007669"/>
    <property type="project" value="UniProtKB-ARBA"/>
</dbReference>
<dbReference type="PROSITE" id="PS51296">
    <property type="entry name" value="RIESKE"/>
    <property type="match status" value="1"/>
</dbReference>
<organism evidence="8 9">
    <name type="scientific">Capillimicrobium parvum</name>
    <dbReference type="NCBI Taxonomy" id="2884022"/>
    <lineage>
        <taxon>Bacteria</taxon>
        <taxon>Bacillati</taxon>
        <taxon>Actinomycetota</taxon>
        <taxon>Thermoleophilia</taxon>
        <taxon>Solirubrobacterales</taxon>
        <taxon>Capillimicrobiaceae</taxon>
        <taxon>Capillimicrobium</taxon>
    </lineage>
</organism>